<feature type="domain" description="Glycoside hydrolase family 31 TIM barrel" evidence="7">
    <location>
        <begin position="281"/>
        <end position="595"/>
    </location>
</feature>
<feature type="domain" description="Glycoside hydrolase family 31 N-terminal" evidence="8">
    <location>
        <begin position="66"/>
        <end position="239"/>
    </location>
</feature>
<dbReference type="Proteomes" id="UP000236497">
    <property type="component" value="Unassembled WGS sequence"/>
</dbReference>
<dbReference type="Pfam" id="PF21365">
    <property type="entry name" value="Glyco_hydro_31_3rd"/>
    <property type="match status" value="1"/>
</dbReference>
<feature type="domain" description="Glycosyl hydrolase family 31 C-terminal" evidence="9">
    <location>
        <begin position="604"/>
        <end position="689"/>
    </location>
</feature>
<dbReference type="AlphaFoldDB" id="A0A0H5SDV9"/>
<accession>A0A0H5SDV9</accession>
<dbReference type="Gene3D" id="2.60.40.1760">
    <property type="entry name" value="glycosyl hydrolase (family 31)"/>
    <property type="match status" value="1"/>
</dbReference>
<dbReference type="Pfam" id="PF13802">
    <property type="entry name" value="Gal_mutarotas_2"/>
    <property type="match status" value="1"/>
</dbReference>
<evidence type="ECO:0000256" key="1">
    <source>
        <dbReference type="ARBA" id="ARBA00007806"/>
    </source>
</evidence>
<dbReference type="EMBL" id="CVTD020000008">
    <property type="protein sequence ID" value="CRZ33592.1"/>
    <property type="molecule type" value="Genomic_DNA"/>
</dbReference>
<evidence type="ECO:0000256" key="3">
    <source>
        <dbReference type="ARBA" id="ARBA00023295"/>
    </source>
</evidence>
<name>A0A0H5SDV9_HERHM</name>
<dbReference type="PANTHER" id="PTHR43053:SF4">
    <property type="entry name" value="MYOGENESIS-REGULATING GLYCOSIDASE"/>
    <property type="match status" value="1"/>
</dbReference>
<dbReference type="GO" id="GO:0005975">
    <property type="term" value="P:carbohydrate metabolic process"/>
    <property type="evidence" value="ECO:0007669"/>
    <property type="project" value="InterPro"/>
</dbReference>
<dbReference type="RefSeq" id="WP_103201761.1">
    <property type="nucleotide sequence ID" value="NZ_CVTD020000008.1"/>
</dbReference>
<dbReference type="SUPFAM" id="SSF51011">
    <property type="entry name" value="Glycosyl hydrolase domain"/>
    <property type="match status" value="1"/>
</dbReference>
<dbReference type="InterPro" id="IPR025887">
    <property type="entry name" value="Glyco_hydro_31_N_dom"/>
</dbReference>
<sequence>MKFSNGCWLNKQGTEVFSPAEVYFINNEERKPIKTTGEFTCKEIRICAPTHKIRHRGDTLGGVNLTIRISSPYPEILRIRTDHYLGVKDKTPKFELNIEDNSSLTVDNKKDFLVIKSGSLKVKINKADWKMEFFRGDKKITESGWKDLAYIKTDWKGLAYDDGGFDNTYMRERLSLSVGELVYGFGERFTPFVKNGQSIDIWNEDGGTSTEQAYKNVPFYISSKGYGVFVNHPERVSFEVGSEMVKKVQFSVPGESLDYFIINGPSMKEVLARYTDLTGKPALPPAWTFGLWLSTSFTTNYDEETVTGFVDGMFERGIPFNVFHFDCFWMKEFHWSDLTWDSDVFPDPAGMIRRLKEKGLKICVWINSYIGQESALFAEGVEKGYFIKRPNGDVWQWDMWQPGMAIVDFTNPEACRWFASKLEQLLDMGVDCFKTDFGERIPTDVVYYDGSDPLKMHNYYSYLYNKVVFELLERKKGKGEAVLFARSATAGGHKFPVHWGGDCWSDYESMAESLRGGLSLAMSGFGFWSHDIGGFESTSTPDVYKRWAAFGLLSTHSRLHGSWSYRVPWAYDEEAVDVVRFFTRLKCSLMPYLFKQAIDTSKTGIPVMRSMVMEFEDDPTCAYLDRQYMLGDALLVAPIFNEEGTALYYLPEGRWTDYLTGEIKMGGRWVKEHHGYLSIPLLVREGSIIAVGSNFNNAVYDYSDGVILKVYELKDNVPAHTEVYTDKGYPTVKAEIIRKSDKILINVESNKKYTVRLINVKGIVSVDNGLFEEDGNDTVIIPKGAGQIVCSF</sequence>
<dbReference type="NCBIfam" id="NF007940">
    <property type="entry name" value="PRK10658.1"/>
    <property type="match status" value="1"/>
</dbReference>
<dbReference type="InterPro" id="IPR048395">
    <property type="entry name" value="Glyco_hydro_31_C"/>
</dbReference>
<dbReference type="SUPFAM" id="SSF74650">
    <property type="entry name" value="Galactose mutarotase-like"/>
    <property type="match status" value="1"/>
</dbReference>
<dbReference type="FunFam" id="3.20.20.80:FF:000053">
    <property type="entry name" value="Alpha-xylosidase YicI"/>
    <property type="match status" value="1"/>
</dbReference>
<dbReference type="Gene3D" id="2.60.40.1180">
    <property type="entry name" value="Golgi alpha-mannosidase II"/>
    <property type="match status" value="2"/>
</dbReference>
<evidence type="ECO:0000256" key="2">
    <source>
        <dbReference type="ARBA" id="ARBA00022801"/>
    </source>
</evidence>
<dbReference type="EC" id="3.2.1.177" evidence="5"/>
<dbReference type="SUPFAM" id="SSF51445">
    <property type="entry name" value="(Trans)glycosidases"/>
    <property type="match status" value="1"/>
</dbReference>
<keyword evidence="11" id="KW-1185">Reference proteome</keyword>
<dbReference type="InterPro" id="IPR017853">
    <property type="entry name" value="GH"/>
</dbReference>
<dbReference type="Gene3D" id="3.20.20.80">
    <property type="entry name" value="Glycosidases"/>
    <property type="match status" value="1"/>
</dbReference>
<dbReference type="GO" id="GO:0061634">
    <property type="term" value="F:alpha-D-xyloside xylohydrolase"/>
    <property type="evidence" value="ECO:0007669"/>
    <property type="project" value="UniProtKB-EC"/>
</dbReference>
<dbReference type="CDD" id="cd14752">
    <property type="entry name" value="GH31_N"/>
    <property type="match status" value="1"/>
</dbReference>
<evidence type="ECO:0000256" key="5">
    <source>
        <dbReference type="ARBA" id="ARBA00066962"/>
    </source>
</evidence>
<dbReference type="InterPro" id="IPR011013">
    <property type="entry name" value="Gal_mutarotase_sf_dom"/>
</dbReference>
<evidence type="ECO:0000259" key="8">
    <source>
        <dbReference type="Pfam" id="PF13802"/>
    </source>
</evidence>
<dbReference type="PANTHER" id="PTHR43053">
    <property type="entry name" value="GLYCOSIDASE FAMILY 31"/>
    <property type="match status" value="1"/>
</dbReference>
<evidence type="ECO:0000259" key="9">
    <source>
        <dbReference type="Pfam" id="PF21365"/>
    </source>
</evidence>
<keyword evidence="3 6" id="KW-0326">Glycosidase</keyword>
<dbReference type="InterPro" id="IPR050985">
    <property type="entry name" value="Alpha-glycosidase_related"/>
</dbReference>
<dbReference type="Pfam" id="PF01055">
    <property type="entry name" value="Glyco_hydro_31_2nd"/>
    <property type="match status" value="1"/>
</dbReference>
<evidence type="ECO:0000256" key="6">
    <source>
        <dbReference type="RuleBase" id="RU361185"/>
    </source>
</evidence>
<reference evidence="10 11" key="1">
    <citation type="submission" date="2015-06" db="EMBL/GenBank/DDBJ databases">
        <authorList>
            <person name="Wibberg Daniel"/>
        </authorList>
    </citation>
    <scope>NUCLEOTIDE SEQUENCE [LARGE SCALE GENOMIC DNA]</scope>
    <source>
        <strain evidence="10 11">T3/55T</strain>
    </source>
</reference>
<protein>
    <recommendedName>
        <fullName evidence="5">alpha-D-xyloside xylohydrolase</fullName>
        <ecNumber evidence="5">3.2.1.177</ecNumber>
    </recommendedName>
</protein>
<keyword evidence="2 6" id="KW-0378">Hydrolase</keyword>
<dbReference type="InterPro" id="IPR000322">
    <property type="entry name" value="Glyco_hydro_31_TIM"/>
</dbReference>
<dbReference type="CDD" id="cd06593">
    <property type="entry name" value="GH31_xylosidase_YicI"/>
    <property type="match status" value="1"/>
</dbReference>
<dbReference type="SUPFAM" id="SSF117125">
    <property type="entry name" value="Putative glucosidase YicI, C-terminal domain"/>
    <property type="match status" value="1"/>
</dbReference>
<organism evidence="10 11">
    <name type="scientific">Herbinix hemicellulosilytica</name>
    <dbReference type="NCBI Taxonomy" id="1564487"/>
    <lineage>
        <taxon>Bacteria</taxon>
        <taxon>Bacillati</taxon>
        <taxon>Bacillota</taxon>
        <taxon>Clostridia</taxon>
        <taxon>Lachnospirales</taxon>
        <taxon>Lachnospiraceae</taxon>
        <taxon>Herbinix</taxon>
    </lineage>
</organism>
<comment type="similarity">
    <text evidence="1 6">Belongs to the glycosyl hydrolase 31 family.</text>
</comment>
<proteinExistence type="inferred from homology"/>
<comment type="catalytic activity">
    <reaction evidence="4">
        <text>Hydrolysis of terminal, non-reducing alpha-D-xylose residues with release of alpha-D-xylose.</text>
        <dbReference type="EC" id="3.2.1.177"/>
    </reaction>
</comment>
<dbReference type="InterPro" id="IPR013780">
    <property type="entry name" value="Glyco_hydro_b"/>
</dbReference>
<evidence type="ECO:0000313" key="10">
    <source>
        <dbReference type="EMBL" id="CRZ33592.1"/>
    </source>
</evidence>
<dbReference type="GO" id="GO:0030246">
    <property type="term" value="F:carbohydrate binding"/>
    <property type="evidence" value="ECO:0007669"/>
    <property type="project" value="InterPro"/>
</dbReference>
<evidence type="ECO:0000313" key="11">
    <source>
        <dbReference type="Proteomes" id="UP000236497"/>
    </source>
</evidence>
<dbReference type="OrthoDB" id="176168at2"/>
<evidence type="ECO:0000259" key="7">
    <source>
        <dbReference type="Pfam" id="PF01055"/>
    </source>
</evidence>
<evidence type="ECO:0000256" key="4">
    <source>
        <dbReference type="ARBA" id="ARBA00052064"/>
    </source>
</evidence>
<gene>
    <name evidence="10" type="primary">yicI</name>
    <name evidence="10" type="ORF">HHT355_0384</name>
</gene>